<dbReference type="GO" id="GO:0005886">
    <property type="term" value="C:plasma membrane"/>
    <property type="evidence" value="ECO:0007669"/>
    <property type="project" value="UniProtKB-SubCell"/>
</dbReference>
<feature type="transmembrane region" description="Helical" evidence="8">
    <location>
        <begin position="159"/>
        <end position="183"/>
    </location>
</feature>
<feature type="region of interest" description="Disordered" evidence="7">
    <location>
        <begin position="389"/>
        <end position="408"/>
    </location>
</feature>
<comment type="subcellular location">
    <subcellularLocation>
        <location evidence="1">Cell membrane</location>
        <topology evidence="1">Multi-pass membrane protein</topology>
    </subcellularLocation>
</comment>
<keyword evidence="11" id="KW-1185">Reference proteome</keyword>
<name>A0A380H5J1_9STAP</name>
<feature type="transmembrane region" description="Helical" evidence="8">
    <location>
        <begin position="131"/>
        <end position="153"/>
    </location>
</feature>
<evidence type="ECO:0000256" key="5">
    <source>
        <dbReference type="ARBA" id="ARBA00022989"/>
    </source>
</evidence>
<evidence type="ECO:0000256" key="6">
    <source>
        <dbReference type="ARBA" id="ARBA00023136"/>
    </source>
</evidence>
<dbReference type="Gene3D" id="1.20.1250.20">
    <property type="entry name" value="MFS general substrate transporter like domains"/>
    <property type="match status" value="2"/>
</dbReference>
<evidence type="ECO:0000256" key="8">
    <source>
        <dbReference type="SAM" id="Phobius"/>
    </source>
</evidence>
<feature type="transmembrane region" description="Helical" evidence="8">
    <location>
        <begin position="362"/>
        <end position="381"/>
    </location>
</feature>
<keyword evidence="6 8" id="KW-0472">Membrane</keyword>
<evidence type="ECO:0000256" key="7">
    <source>
        <dbReference type="SAM" id="MobiDB-lite"/>
    </source>
</evidence>
<dbReference type="PROSITE" id="PS50850">
    <property type="entry name" value="MFS"/>
    <property type="match status" value="1"/>
</dbReference>
<dbReference type="CDD" id="cd17329">
    <property type="entry name" value="MFS_MdtH_MDR_like"/>
    <property type="match status" value="1"/>
</dbReference>
<dbReference type="SUPFAM" id="SSF103473">
    <property type="entry name" value="MFS general substrate transporter"/>
    <property type="match status" value="1"/>
</dbReference>
<dbReference type="GeneID" id="63936694"/>
<protein>
    <submittedName>
        <fullName evidence="10">Multidrug resistance protein-like protein</fullName>
    </submittedName>
</protein>
<feature type="transmembrane region" description="Helical" evidence="8">
    <location>
        <begin position="204"/>
        <end position="224"/>
    </location>
</feature>
<dbReference type="AlphaFoldDB" id="A0A380H5J1"/>
<evidence type="ECO:0000313" key="10">
    <source>
        <dbReference type="EMBL" id="SUM70584.1"/>
    </source>
</evidence>
<dbReference type="Pfam" id="PF07690">
    <property type="entry name" value="MFS_1"/>
    <property type="match status" value="1"/>
</dbReference>
<proteinExistence type="predicted"/>
<organism evidence="10 11">
    <name type="scientific">Staphylococcus saccharolyticus</name>
    <dbReference type="NCBI Taxonomy" id="33028"/>
    <lineage>
        <taxon>Bacteria</taxon>
        <taxon>Bacillati</taxon>
        <taxon>Bacillota</taxon>
        <taxon>Bacilli</taxon>
        <taxon>Bacillales</taxon>
        <taxon>Staphylococcaceae</taxon>
        <taxon>Staphylococcus</taxon>
    </lineage>
</organism>
<feature type="compositionally biased region" description="Basic residues" evidence="7">
    <location>
        <begin position="399"/>
        <end position="408"/>
    </location>
</feature>
<dbReference type="RefSeq" id="WP_115313099.1">
    <property type="nucleotide sequence ID" value="NZ_CP066042.1"/>
</dbReference>
<evidence type="ECO:0000256" key="1">
    <source>
        <dbReference type="ARBA" id="ARBA00004651"/>
    </source>
</evidence>
<feature type="domain" description="Major facilitator superfamily (MFS) profile" evidence="9">
    <location>
        <begin position="6"/>
        <end position="384"/>
    </location>
</feature>
<feature type="transmembrane region" description="Helical" evidence="8">
    <location>
        <begin position="39"/>
        <end position="61"/>
    </location>
</feature>
<feature type="transmembrane region" description="Helical" evidence="8">
    <location>
        <begin position="7"/>
        <end position="27"/>
    </location>
</feature>
<feature type="transmembrane region" description="Helical" evidence="8">
    <location>
        <begin position="73"/>
        <end position="91"/>
    </location>
</feature>
<dbReference type="Proteomes" id="UP000255425">
    <property type="component" value="Unassembled WGS sequence"/>
</dbReference>
<feature type="transmembrane region" description="Helical" evidence="8">
    <location>
        <begin position="279"/>
        <end position="307"/>
    </location>
</feature>
<dbReference type="PANTHER" id="PTHR23517">
    <property type="entry name" value="RESISTANCE PROTEIN MDTM, PUTATIVE-RELATED-RELATED"/>
    <property type="match status" value="1"/>
</dbReference>
<sequence>MNIPKSVWWLVIGMALNITGASFLWPLNTVYMKEELHKSLTIAGIVLMINSFGMVVGNLLGGTLFDKLGGYKTILIGTVTCLCSTTLLNIFHGWPWYAVWLVLLGFGGGMIVPAIYAMAGAVWPNGGHQTFNAIYLAQNIGVALGAALGGFVAELSFNYIFLANLIMYVLFAIVAITQFNLEIHVKFKHQDAIDLKSKENKKRFTAMMLICAMFAICWIAYIQWETSIASFTQSINISMSQYSVLWTINGIMILVAQPLIRPIIVILRGNLKRQMLVGILVFMSSFLVTSFANHFAIFVVGMVILTFGEMFVWPAVPTIANKLAPEGKQGQYQGFVNSASTVGKAFGPFIGGVLVDTFNMSMMFIGMIVLLCFGLIFLGLFDRGLPKDYNDNQPEREPRRKRKQRHNA</sequence>
<evidence type="ECO:0000259" key="9">
    <source>
        <dbReference type="PROSITE" id="PS50850"/>
    </source>
</evidence>
<feature type="compositionally biased region" description="Basic and acidic residues" evidence="7">
    <location>
        <begin position="389"/>
        <end position="398"/>
    </location>
</feature>
<reference evidence="10 11" key="1">
    <citation type="submission" date="2018-06" db="EMBL/GenBank/DDBJ databases">
        <authorList>
            <consortium name="Pathogen Informatics"/>
            <person name="Doyle S."/>
        </authorList>
    </citation>
    <scope>NUCLEOTIDE SEQUENCE [LARGE SCALE GENOMIC DNA]</scope>
    <source>
        <strain evidence="10 11">NCTC11807</strain>
    </source>
</reference>
<dbReference type="PANTHER" id="PTHR23517:SF10">
    <property type="entry name" value="MAJOR FACILITATOR SUPERFAMILY (MFS) PROFILE DOMAIN-CONTAINING PROTEIN"/>
    <property type="match status" value="1"/>
</dbReference>
<feature type="transmembrane region" description="Helical" evidence="8">
    <location>
        <begin position="244"/>
        <end position="267"/>
    </location>
</feature>
<gene>
    <name evidence="10" type="ORF">NCTC11807_01258</name>
</gene>
<accession>A0A380H5J1</accession>
<evidence type="ECO:0000313" key="11">
    <source>
        <dbReference type="Proteomes" id="UP000255425"/>
    </source>
</evidence>
<dbReference type="InterPro" id="IPR036259">
    <property type="entry name" value="MFS_trans_sf"/>
</dbReference>
<feature type="transmembrane region" description="Helical" evidence="8">
    <location>
        <begin position="97"/>
        <end position="119"/>
    </location>
</feature>
<evidence type="ECO:0000256" key="4">
    <source>
        <dbReference type="ARBA" id="ARBA00022692"/>
    </source>
</evidence>
<keyword evidence="5 8" id="KW-1133">Transmembrane helix</keyword>
<dbReference type="InterPro" id="IPR050171">
    <property type="entry name" value="MFS_Transporters"/>
</dbReference>
<dbReference type="EMBL" id="UHDZ01000001">
    <property type="protein sequence ID" value="SUM70584.1"/>
    <property type="molecule type" value="Genomic_DNA"/>
</dbReference>
<dbReference type="InterPro" id="IPR020846">
    <property type="entry name" value="MFS_dom"/>
</dbReference>
<keyword evidence="4 8" id="KW-0812">Transmembrane</keyword>
<dbReference type="InterPro" id="IPR011701">
    <property type="entry name" value="MFS"/>
</dbReference>
<evidence type="ECO:0000256" key="3">
    <source>
        <dbReference type="ARBA" id="ARBA00022475"/>
    </source>
</evidence>
<dbReference type="GO" id="GO:0022857">
    <property type="term" value="F:transmembrane transporter activity"/>
    <property type="evidence" value="ECO:0007669"/>
    <property type="project" value="InterPro"/>
</dbReference>
<keyword evidence="3" id="KW-1003">Cell membrane</keyword>
<keyword evidence="2" id="KW-0813">Transport</keyword>
<evidence type="ECO:0000256" key="2">
    <source>
        <dbReference type="ARBA" id="ARBA00022448"/>
    </source>
</evidence>